<feature type="chain" id="PRO_5022186689" evidence="1">
    <location>
        <begin position="24"/>
        <end position="116"/>
    </location>
</feature>
<sequence length="116" mass="12695">MNKRNMIGLLILSLLMAVQVAVAADSKGDMAKMDNPMAVKAADAITKAEAARKKAASVDGEWRDTGKFIKKAEEAAKAGDYEKALKLAKKAEDEGKLGYEQQVSQRELKMPSYLKY</sequence>
<comment type="caution">
    <text evidence="2">The sequence shown here is derived from an EMBL/GenBank/DDBJ whole genome shotgun (WGS) entry which is preliminary data.</text>
</comment>
<feature type="signal peptide" evidence="1">
    <location>
        <begin position="1"/>
        <end position="23"/>
    </location>
</feature>
<reference evidence="2 3" key="1">
    <citation type="submission" date="2019-07" db="EMBL/GenBank/DDBJ databases">
        <title>The pathways for chlorine oxyanion respiration interact through the shared metabolite chlorate.</title>
        <authorList>
            <person name="Barnum T.P."/>
            <person name="Cheng Y."/>
            <person name="Hill K.A."/>
            <person name="Lucas L.N."/>
            <person name="Carlson H.K."/>
            <person name="Coates J.D."/>
        </authorList>
    </citation>
    <scope>NUCLEOTIDE SEQUENCE [LARGE SCALE GENOMIC DNA]</scope>
    <source>
        <strain evidence="2">BK-3</strain>
    </source>
</reference>
<name>A0A558D0Q0_9GAMM</name>
<proteinExistence type="predicted"/>
<dbReference type="AlphaFoldDB" id="A0A558D0Q0"/>
<accession>A0A558D0Q0</accession>
<dbReference type="EMBL" id="VMRY01000041">
    <property type="protein sequence ID" value="TVT54597.1"/>
    <property type="molecule type" value="Genomic_DNA"/>
</dbReference>
<evidence type="ECO:0000256" key="1">
    <source>
        <dbReference type="SAM" id="SignalP"/>
    </source>
</evidence>
<keyword evidence="1" id="KW-0732">Signal</keyword>
<protein>
    <submittedName>
        <fullName evidence="2">SoxXA-binding protein</fullName>
    </submittedName>
</protein>
<evidence type="ECO:0000313" key="3">
    <source>
        <dbReference type="Proteomes" id="UP000317355"/>
    </source>
</evidence>
<dbReference type="Proteomes" id="UP000317355">
    <property type="component" value="Unassembled WGS sequence"/>
</dbReference>
<gene>
    <name evidence="2" type="ORF">FHK82_10430</name>
</gene>
<evidence type="ECO:0000313" key="2">
    <source>
        <dbReference type="EMBL" id="TVT54597.1"/>
    </source>
</evidence>
<organism evidence="2 3">
    <name type="scientific">Sedimenticola thiotaurini</name>
    <dbReference type="NCBI Taxonomy" id="1543721"/>
    <lineage>
        <taxon>Bacteria</taxon>
        <taxon>Pseudomonadati</taxon>
        <taxon>Pseudomonadota</taxon>
        <taxon>Gammaproteobacteria</taxon>
        <taxon>Chromatiales</taxon>
        <taxon>Sedimenticolaceae</taxon>
        <taxon>Sedimenticola</taxon>
    </lineage>
</organism>